<feature type="domain" description="Response regulatory" evidence="4">
    <location>
        <begin position="6"/>
        <end position="119"/>
    </location>
</feature>
<evidence type="ECO:0000256" key="1">
    <source>
        <dbReference type="ARBA" id="ARBA00023125"/>
    </source>
</evidence>
<name>A0ABT8ZG48_9SPHN</name>
<feature type="domain" description="OmpR/PhoB-type" evidence="5">
    <location>
        <begin position="129"/>
        <end position="228"/>
    </location>
</feature>
<keyword evidence="2" id="KW-0597">Phosphoprotein</keyword>
<evidence type="ECO:0000313" key="7">
    <source>
        <dbReference type="Proteomes" id="UP001176471"/>
    </source>
</evidence>
<keyword evidence="7" id="KW-1185">Reference proteome</keyword>
<keyword evidence="1 3" id="KW-0238">DNA-binding</keyword>
<reference evidence="6" key="1">
    <citation type="submission" date="2023-07" db="EMBL/GenBank/DDBJ databases">
        <title>Bacterial whole genome sequence for Sphingobium sp. HBC34.</title>
        <authorList>
            <person name="Le V."/>
            <person name="Ko S.-R."/>
            <person name="Ahn C.-Y."/>
            <person name="Oh H.-M."/>
        </authorList>
    </citation>
    <scope>NUCLEOTIDE SEQUENCE</scope>
    <source>
        <strain evidence="6">HBC34</strain>
    </source>
</reference>
<dbReference type="InterPro" id="IPR011006">
    <property type="entry name" value="CheY-like_superfamily"/>
</dbReference>
<dbReference type="Proteomes" id="UP001176471">
    <property type="component" value="Unassembled WGS sequence"/>
</dbReference>
<dbReference type="Gene3D" id="1.10.10.10">
    <property type="entry name" value="Winged helix-like DNA-binding domain superfamily/Winged helix DNA-binding domain"/>
    <property type="match status" value="1"/>
</dbReference>
<dbReference type="InterPro" id="IPR036388">
    <property type="entry name" value="WH-like_DNA-bd_sf"/>
</dbReference>
<dbReference type="RefSeq" id="WP_304534074.1">
    <property type="nucleotide sequence ID" value="NZ_JAUQOM010000001.1"/>
</dbReference>
<dbReference type="Pfam" id="PF00486">
    <property type="entry name" value="Trans_reg_C"/>
    <property type="match status" value="1"/>
</dbReference>
<evidence type="ECO:0000313" key="6">
    <source>
        <dbReference type="EMBL" id="MDO7833522.1"/>
    </source>
</evidence>
<dbReference type="SUPFAM" id="SSF52172">
    <property type="entry name" value="CheY-like"/>
    <property type="match status" value="1"/>
</dbReference>
<comment type="caution">
    <text evidence="6">The sequence shown here is derived from an EMBL/GenBank/DDBJ whole genome shotgun (WGS) entry which is preliminary data.</text>
</comment>
<organism evidence="6 7">
    <name type="scientific">Sphingobium cyanobacteriorum</name>
    <dbReference type="NCBI Taxonomy" id="3063954"/>
    <lineage>
        <taxon>Bacteria</taxon>
        <taxon>Pseudomonadati</taxon>
        <taxon>Pseudomonadota</taxon>
        <taxon>Alphaproteobacteria</taxon>
        <taxon>Sphingomonadales</taxon>
        <taxon>Sphingomonadaceae</taxon>
        <taxon>Sphingobium</taxon>
    </lineage>
</organism>
<dbReference type="Gene3D" id="3.40.50.2300">
    <property type="match status" value="1"/>
</dbReference>
<dbReference type="SMART" id="SM00448">
    <property type="entry name" value="REC"/>
    <property type="match status" value="1"/>
</dbReference>
<dbReference type="InterPro" id="IPR039420">
    <property type="entry name" value="WalR-like"/>
</dbReference>
<dbReference type="PROSITE" id="PS50110">
    <property type="entry name" value="RESPONSE_REGULATORY"/>
    <property type="match status" value="1"/>
</dbReference>
<gene>
    <name evidence="6" type="ORF">Q4610_00530</name>
</gene>
<protein>
    <submittedName>
        <fullName evidence="6">Response regulator transcription factor</fullName>
    </submittedName>
</protein>
<dbReference type="Pfam" id="PF00072">
    <property type="entry name" value="Response_reg"/>
    <property type="match status" value="1"/>
</dbReference>
<dbReference type="InterPro" id="IPR001789">
    <property type="entry name" value="Sig_transdc_resp-reg_receiver"/>
</dbReference>
<sequence>MKTRHKVLIVDDEPHIRKLIHAALTRADYATVEAGTAREALALLKSERPDISLLDLGLPDRDGLELVPLFKRDSDTTLIIVSARDATDQKVAALDLGADDYLTKPFDTDELLARVRVALRNRMAKDGGAATVRAGDVEIDLLARTVTKVGHEVHLTPKEYAVLAQLAKFPGRVITHAQIMAHVWPNEHEHHVEYLRVLVRTLRQKLEDDPQRPQIIGNELGIGYRLRCITDADGEGRA</sequence>
<dbReference type="PANTHER" id="PTHR48111:SF50">
    <property type="entry name" value="KDP OPERON TRANSCRIPTIONAL REGULATORY PROTEIN KDPE"/>
    <property type="match status" value="1"/>
</dbReference>
<evidence type="ECO:0000256" key="2">
    <source>
        <dbReference type="PROSITE-ProRule" id="PRU00169"/>
    </source>
</evidence>
<dbReference type="CDD" id="cd00383">
    <property type="entry name" value="trans_reg_C"/>
    <property type="match status" value="1"/>
</dbReference>
<dbReference type="InterPro" id="IPR001867">
    <property type="entry name" value="OmpR/PhoB-type_DNA-bd"/>
</dbReference>
<dbReference type="Gene3D" id="6.10.250.690">
    <property type="match status" value="1"/>
</dbReference>
<feature type="DNA-binding region" description="OmpR/PhoB-type" evidence="3">
    <location>
        <begin position="129"/>
        <end position="228"/>
    </location>
</feature>
<dbReference type="SMART" id="SM00862">
    <property type="entry name" value="Trans_reg_C"/>
    <property type="match status" value="1"/>
</dbReference>
<dbReference type="EMBL" id="JAUQOM010000001">
    <property type="protein sequence ID" value="MDO7833522.1"/>
    <property type="molecule type" value="Genomic_DNA"/>
</dbReference>
<feature type="modified residue" description="4-aspartylphosphate" evidence="2">
    <location>
        <position position="55"/>
    </location>
</feature>
<proteinExistence type="predicted"/>
<evidence type="ECO:0000259" key="4">
    <source>
        <dbReference type="PROSITE" id="PS50110"/>
    </source>
</evidence>
<dbReference type="PROSITE" id="PS51755">
    <property type="entry name" value="OMPR_PHOB"/>
    <property type="match status" value="1"/>
</dbReference>
<accession>A0ABT8ZG48</accession>
<dbReference type="PANTHER" id="PTHR48111">
    <property type="entry name" value="REGULATOR OF RPOS"/>
    <property type="match status" value="1"/>
</dbReference>
<evidence type="ECO:0000259" key="5">
    <source>
        <dbReference type="PROSITE" id="PS51755"/>
    </source>
</evidence>
<evidence type="ECO:0000256" key="3">
    <source>
        <dbReference type="PROSITE-ProRule" id="PRU01091"/>
    </source>
</evidence>